<dbReference type="PANTHER" id="PTHR34581">
    <property type="entry name" value="PTS SYSTEM N,N'-DIACETYLCHITOBIOSE-SPECIFIC EIIB COMPONENT"/>
    <property type="match status" value="1"/>
</dbReference>
<evidence type="ECO:0000256" key="3">
    <source>
        <dbReference type="ARBA" id="ARBA00022597"/>
    </source>
</evidence>
<evidence type="ECO:0000259" key="9">
    <source>
        <dbReference type="PROSITE" id="PS51100"/>
    </source>
</evidence>
<dbReference type="CDD" id="cd05564">
    <property type="entry name" value="PTS_IIB_chitobiose_lichenan"/>
    <property type="match status" value="1"/>
</dbReference>
<evidence type="ECO:0000256" key="2">
    <source>
        <dbReference type="ARBA" id="ARBA00022553"/>
    </source>
</evidence>
<dbReference type="RefSeq" id="WP_380026301.1">
    <property type="nucleotide sequence ID" value="NZ_JBHSHC010000099.1"/>
</dbReference>
<dbReference type="GO" id="GO:0016740">
    <property type="term" value="F:transferase activity"/>
    <property type="evidence" value="ECO:0007669"/>
    <property type="project" value="UniProtKB-KW"/>
</dbReference>
<keyword evidence="4 10" id="KW-0808">Transferase</keyword>
<reference evidence="11" key="1">
    <citation type="journal article" date="2019" name="Int. J. Syst. Evol. Microbiol.">
        <title>The Global Catalogue of Microorganisms (GCM) 10K type strain sequencing project: providing services to taxonomists for standard genome sequencing and annotation.</title>
        <authorList>
            <consortium name="The Broad Institute Genomics Platform"/>
            <consortium name="The Broad Institute Genome Sequencing Center for Infectious Disease"/>
            <person name="Wu L."/>
            <person name="Ma J."/>
        </authorList>
    </citation>
    <scope>NUCLEOTIDE SEQUENCE [LARGE SCALE GENOMIC DNA]</scope>
    <source>
        <strain evidence="11">WYCCWR 12678</strain>
    </source>
</reference>
<keyword evidence="2" id="KW-0597">Phosphoprotein</keyword>
<dbReference type="PROSITE" id="PS51100">
    <property type="entry name" value="PTS_EIIB_TYPE_3"/>
    <property type="match status" value="1"/>
</dbReference>
<feature type="modified residue" description="Phosphocysteine; by EIIA" evidence="7">
    <location>
        <position position="10"/>
    </location>
</feature>
<accession>A0ABV9Q244</accession>
<sequence length="104" mass="11042">MARKQIALVCSFGLSTSLLVQAMERSAIDKAADVEISAIGTSELAEKAESVDVFLLAPQVRYMLPTVAKYGKPVGVVDGLVYATADGSKVLEQALRLGAEEEIK</sequence>
<feature type="signal peptide" evidence="8">
    <location>
        <begin position="1"/>
        <end position="22"/>
    </location>
</feature>
<comment type="caution">
    <text evidence="10">The sequence shown here is derived from an EMBL/GenBank/DDBJ whole genome shotgun (WGS) entry which is preliminary data.</text>
</comment>
<proteinExistence type="predicted"/>
<keyword evidence="11" id="KW-1185">Reference proteome</keyword>
<keyword evidence="5" id="KW-0598">Phosphotransferase system</keyword>
<feature type="chain" id="PRO_5046203783" evidence="8">
    <location>
        <begin position="23"/>
        <end position="104"/>
    </location>
</feature>
<evidence type="ECO:0000256" key="7">
    <source>
        <dbReference type="PROSITE-ProRule" id="PRU00423"/>
    </source>
</evidence>
<dbReference type="InterPro" id="IPR051819">
    <property type="entry name" value="PTS_sugar-specific_EIIB"/>
</dbReference>
<dbReference type="InterPro" id="IPR003501">
    <property type="entry name" value="PTS_EIIB_2/3"/>
</dbReference>
<dbReference type="InterPro" id="IPR013012">
    <property type="entry name" value="PTS_EIIB_3"/>
</dbReference>
<dbReference type="Pfam" id="PF02302">
    <property type="entry name" value="PTS_IIB"/>
    <property type="match status" value="1"/>
</dbReference>
<dbReference type="EC" id="2.7.1.-" evidence="10"/>
<evidence type="ECO:0000256" key="8">
    <source>
        <dbReference type="SAM" id="SignalP"/>
    </source>
</evidence>
<dbReference type="EMBL" id="JBHSHC010000099">
    <property type="protein sequence ID" value="MFC4768349.1"/>
    <property type="molecule type" value="Genomic_DNA"/>
</dbReference>
<organism evidence="10 11">
    <name type="scientific">Effusibacillus consociatus</name>
    <dbReference type="NCBI Taxonomy" id="1117041"/>
    <lineage>
        <taxon>Bacteria</taxon>
        <taxon>Bacillati</taxon>
        <taxon>Bacillota</taxon>
        <taxon>Bacilli</taxon>
        <taxon>Bacillales</taxon>
        <taxon>Alicyclobacillaceae</taxon>
        <taxon>Effusibacillus</taxon>
    </lineage>
</organism>
<dbReference type="PANTHER" id="PTHR34581:SF2">
    <property type="entry name" value="PTS SYSTEM N,N'-DIACETYLCHITOBIOSE-SPECIFIC EIIB COMPONENT"/>
    <property type="match status" value="1"/>
</dbReference>
<gene>
    <name evidence="10" type="ORF">ACFO8Q_13425</name>
</gene>
<name>A0ABV9Q244_9BACL</name>
<keyword evidence="8" id="KW-0732">Signal</keyword>
<evidence type="ECO:0000256" key="6">
    <source>
        <dbReference type="ARBA" id="ARBA00022777"/>
    </source>
</evidence>
<dbReference type="Proteomes" id="UP001596002">
    <property type="component" value="Unassembled WGS sequence"/>
</dbReference>
<keyword evidence="1" id="KW-0813">Transport</keyword>
<evidence type="ECO:0000313" key="10">
    <source>
        <dbReference type="EMBL" id="MFC4768349.1"/>
    </source>
</evidence>
<evidence type="ECO:0000256" key="1">
    <source>
        <dbReference type="ARBA" id="ARBA00022448"/>
    </source>
</evidence>
<keyword evidence="6" id="KW-0418">Kinase</keyword>
<evidence type="ECO:0000256" key="5">
    <source>
        <dbReference type="ARBA" id="ARBA00022683"/>
    </source>
</evidence>
<dbReference type="InterPro" id="IPR036095">
    <property type="entry name" value="PTS_EIIB-like_sf"/>
</dbReference>
<protein>
    <submittedName>
        <fullName evidence="10">PTS sugar transporter subunit IIB</fullName>
        <ecNumber evidence="10">2.7.1.-</ecNumber>
    </submittedName>
</protein>
<keyword evidence="3 10" id="KW-0762">Sugar transport</keyword>
<dbReference type="Gene3D" id="3.40.50.2300">
    <property type="match status" value="1"/>
</dbReference>
<evidence type="ECO:0000256" key="4">
    <source>
        <dbReference type="ARBA" id="ARBA00022679"/>
    </source>
</evidence>
<feature type="domain" description="PTS EIIB type-3" evidence="9">
    <location>
        <begin position="3"/>
        <end position="104"/>
    </location>
</feature>
<dbReference type="SUPFAM" id="SSF52794">
    <property type="entry name" value="PTS system IIB component-like"/>
    <property type="match status" value="1"/>
</dbReference>
<evidence type="ECO:0000313" key="11">
    <source>
        <dbReference type="Proteomes" id="UP001596002"/>
    </source>
</evidence>